<dbReference type="GO" id="GO:0035999">
    <property type="term" value="P:tetrahydrofolate interconversion"/>
    <property type="evidence" value="ECO:0007669"/>
    <property type="project" value="TreeGrafter"/>
</dbReference>
<keyword evidence="3" id="KW-0067">ATP-binding</keyword>
<organism evidence="6 7">
    <name type="scientific">Fusarium albosuccineum</name>
    <dbReference type="NCBI Taxonomy" id="1237068"/>
    <lineage>
        <taxon>Eukaryota</taxon>
        <taxon>Fungi</taxon>
        <taxon>Dikarya</taxon>
        <taxon>Ascomycota</taxon>
        <taxon>Pezizomycotina</taxon>
        <taxon>Sordariomycetes</taxon>
        <taxon>Hypocreomycetidae</taxon>
        <taxon>Hypocreales</taxon>
        <taxon>Nectriaceae</taxon>
        <taxon>Fusarium</taxon>
        <taxon>Fusarium decemcellulare species complex</taxon>
    </lineage>
</organism>
<keyword evidence="6" id="KW-0436">Ligase</keyword>
<dbReference type="AlphaFoldDB" id="A0A8H4PL56"/>
<dbReference type="EC" id="6.3.3.2" evidence="5"/>
<comment type="caution">
    <text evidence="6">The sequence shown here is derived from an EMBL/GenBank/DDBJ whole genome shotgun (WGS) entry which is preliminary data.</text>
</comment>
<protein>
    <recommendedName>
        <fullName evidence="5">5-formyltetrahydrofolate cyclo-ligase</fullName>
        <ecNumber evidence="5">6.3.3.2</ecNumber>
    </recommendedName>
</protein>
<dbReference type="OrthoDB" id="2015992at2759"/>
<keyword evidence="7" id="KW-1185">Reference proteome</keyword>
<evidence type="ECO:0000256" key="4">
    <source>
        <dbReference type="ARBA" id="ARBA00036539"/>
    </source>
</evidence>
<dbReference type="GO" id="GO:0030272">
    <property type="term" value="F:5-formyltetrahydrofolate cyclo-ligase activity"/>
    <property type="evidence" value="ECO:0007669"/>
    <property type="project" value="UniProtKB-EC"/>
</dbReference>
<dbReference type="InterPro" id="IPR037171">
    <property type="entry name" value="NagB/RpiA_transferase-like"/>
</dbReference>
<dbReference type="Pfam" id="PF01812">
    <property type="entry name" value="5-FTHF_cyc-lig"/>
    <property type="match status" value="1"/>
</dbReference>
<dbReference type="SUPFAM" id="SSF100950">
    <property type="entry name" value="NagB/RpiA/CoA transferase-like"/>
    <property type="match status" value="1"/>
</dbReference>
<evidence type="ECO:0000313" key="6">
    <source>
        <dbReference type="EMBL" id="KAF4469622.1"/>
    </source>
</evidence>
<dbReference type="Gene3D" id="3.40.50.10420">
    <property type="entry name" value="NagB/RpiA/CoA transferase-like"/>
    <property type="match status" value="1"/>
</dbReference>
<proteinExistence type="inferred from homology"/>
<accession>A0A8H4PL56</accession>
<evidence type="ECO:0000256" key="3">
    <source>
        <dbReference type="ARBA" id="ARBA00022840"/>
    </source>
</evidence>
<evidence type="ECO:0000256" key="1">
    <source>
        <dbReference type="ARBA" id="ARBA00010638"/>
    </source>
</evidence>
<keyword evidence="2" id="KW-0547">Nucleotide-binding</keyword>
<dbReference type="EMBL" id="JAADYS010000452">
    <property type="protein sequence ID" value="KAF4469622.1"/>
    <property type="molecule type" value="Genomic_DNA"/>
</dbReference>
<dbReference type="PANTHER" id="PTHR23407:SF1">
    <property type="entry name" value="5-FORMYLTETRAHYDROFOLATE CYCLO-LIGASE"/>
    <property type="match status" value="1"/>
</dbReference>
<evidence type="ECO:0000256" key="5">
    <source>
        <dbReference type="ARBA" id="ARBA00038966"/>
    </source>
</evidence>
<dbReference type="InterPro" id="IPR002698">
    <property type="entry name" value="FTHF_cligase"/>
</dbReference>
<dbReference type="PANTHER" id="PTHR23407">
    <property type="entry name" value="ATPASE INHIBITOR/5-FORMYLTETRAHYDROFOLATE CYCLO-LIGASE"/>
    <property type="match status" value="1"/>
</dbReference>
<sequence>MQLGTFNSAQLDQEKLLGANLATEKVIEAPAAHQAPEIYMLLYAFCRGIGASREQDSVGVTRDQMQPLLGRDLCESRELQQDDKLLSLTSDTFRQVNFSSYFFPIPAVVDEAHRDQCQPRYGVTLIRCQAAVEEPHEAEALERPPGVHHYPEYDNQLPCMSWHALFRSIFSPNTGYAGRRIFEALKDFQPYKDASRISIYLAMPTAEVQTDAIVRDALATGKQVFVPYLHKSPLQMPDTPTRVMDMVHLENLQDYESLKLDRWGIPSVDPATVHQRQRILGGPDAHHSEQATLDFMVVPGVAFDFDEAGSIRRLGHGKGFYDFFINRYLAKIETKVLAQEKPLLLYGLALTEQLVPASAEQRIPTDAHDRRLNGLILGNGEVKTASKS</sequence>
<comment type="catalytic activity">
    <reaction evidence="4">
        <text>(6S)-5-formyl-5,6,7,8-tetrahydrofolate + ATP = (6R)-5,10-methenyltetrahydrofolate + ADP + phosphate</text>
        <dbReference type="Rhea" id="RHEA:10488"/>
        <dbReference type="ChEBI" id="CHEBI:30616"/>
        <dbReference type="ChEBI" id="CHEBI:43474"/>
        <dbReference type="ChEBI" id="CHEBI:57455"/>
        <dbReference type="ChEBI" id="CHEBI:57457"/>
        <dbReference type="ChEBI" id="CHEBI:456216"/>
        <dbReference type="EC" id="6.3.3.2"/>
    </reaction>
</comment>
<dbReference type="InterPro" id="IPR024185">
    <property type="entry name" value="FTHF_cligase-like_sf"/>
</dbReference>
<dbReference type="GO" id="GO:0009396">
    <property type="term" value="P:folic acid-containing compound biosynthetic process"/>
    <property type="evidence" value="ECO:0007669"/>
    <property type="project" value="TreeGrafter"/>
</dbReference>
<reference evidence="6 7" key="1">
    <citation type="submission" date="2020-01" db="EMBL/GenBank/DDBJ databases">
        <title>Identification and distribution of gene clusters putatively required for synthesis of sphingolipid metabolism inhibitors in phylogenetically diverse species of the filamentous fungus Fusarium.</title>
        <authorList>
            <person name="Kim H.-S."/>
            <person name="Busman M."/>
            <person name="Brown D.W."/>
            <person name="Divon H."/>
            <person name="Uhlig S."/>
            <person name="Proctor R.H."/>
        </authorList>
    </citation>
    <scope>NUCLEOTIDE SEQUENCE [LARGE SCALE GENOMIC DNA]</scope>
    <source>
        <strain evidence="6 7">NRRL 20459</strain>
    </source>
</reference>
<gene>
    <name evidence="6" type="ORF">FALBO_3489</name>
</gene>
<dbReference type="GO" id="GO:0005739">
    <property type="term" value="C:mitochondrion"/>
    <property type="evidence" value="ECO:0007669"/>
    <property type="project" value="TreeGrafter"/>
</dbReference>
<name>A0A8H4PL56_9HYPO</name>
<dbReference type="Proteomes" id="UP000554235">
    <property type="component" value="Unassembled WGS sequence"/>
</dbReference>
<comment type="similarity">
    <text evidence="1">Belongs to the 5-formyltetrahydrofolate cyclo-ligase family.</text>
</comment>
<dbReference type="GO" id="GO:0005524">
    <property type="term" value="F:ATP binding"/>
    <property type="evidence" value="ECO:0007669"/>
    <property type="project" value="UniProtKB-KW"/>
</dbReference>
<evidence type="ECO:0000256" key="2">
    <source>
        <dbReference type="ARBA" id="ARBA00022741"/>
    </source>
</evidence>
<evidence type="ECO:0000313" key="7">
    <source>
        <dbReference type="Proteomes" id="UP000554235"/>
    </source>
</evidence>